<keyword evidence="2" id="KW-1185">Reference proteome</keyword>
<dbReference type="RefSeq" id="WP_089271909.1">
    <property type="nucleotide sequence ID" value="NZ_FZOC01000001.1"/>
</dbReference>
<dbReference type="Pfam" id="PF09719">
    <property type="entry name" value="C_GCAxxG_C_C"/>
    <property type="match status" value="1"/>
</dbReference>
<dbReference type="OrthoDB" id="7062642at2"/>
<evidence type="ECO:0000313" key="2">
    <source>
        <dbReference type="Proteomes" id="UP000198324"/>
    </source>
</evidence>
<gene>
    <name evidence="1" type="ORF">SAMN04488503_0797</name>
</gene>
<dbReference type="NCBIfam" id="TIGR01909">
    <property type="entry name" value="C_GCAxxG_C_C"/>
    <property type="match status" value="1"/>
</dbReference>
<dbReference type="AlphaFoldDB" id="A0A238YA25"/>
<protein>
    <submittedName>
        <fullName evidence="1">C_GCAxxG_C_C family probable redox protein</fullName>
    </submittedName>
</protein>
<organism evidence="1 2">
    <name type="scientific">Humidesulfovibrio mexicanus</name>
    <dbReference type="NCBI Taxonomy" id="147047"/>
    <lineage>
        <taxon>Bacteria</taxon>
        <taxon>Pseudomonadati</taxon>
        <taxon>Thermodesulfobacteriota</taxon>
        <taxon>Desulfovibrionia</taxon>
        <taxon>Desulfovibrionales</taxon>
        <taxon>Desulfovibrionaceae</taxon>
        <taxon>Humidesulfovibrio</taxon>
    </lineage>
</organism>
<evidence type="ECO:0000313" key="1">
    <source>
        <dbReference type="EMBL" id="SNR67668.1"/>
    </source>
</evidence>
<dbReference type="Proteomes" id="UP000198324">
    <property type="component" value="Unassembled WGS sequence"/>
</dbReference>
<accession>A0A238YA25</accession>
<dbReference type="InterPro" id="IPR010181">
    <property type="entry name" value="CGCAxxGCC_motif"/>
</dbReference>
<proteinExistence type="predicted"/>
<name>A0A238YA25_9BACT</name>
<reference evidence="1 2" key="1">
    <citation type="submission" date="2017-06" db="EMBL/GenBank/DDBJ databases">
        <authorList>
            <person name="Kim H.J."/>
            <person name="Triplett B.A."/>
        </authorList>
    </citation>
    <scope>NUCLEOTIDE SEQUENCE [LARGE SCALE GENOMIC DNA]</scope>
    <source>
        <strain evidence="1 2">DSM 13116</strain>
    </source>
</reference>
<dbReference type="EMBL" id="FZOC01000001">
    <property type="protein sequence ID" value="SNR67668.1"/>
    <property type="molecule type" value="Genomic_DNA"/>
</dbReference>
<sequence>MPGCSTVSPYCDPAAAGARARERFGSQPPLLCAESVLLACAEALGVRSPLLPRLATGFCSGLSRTDGPCGALAGAVMALGLALGRDGAEDELDQCYASVQEFRCFFLSRFGSDRCSEVCGCRLDTDEGRLAFGPSGARERCLDVVEQSAAQVLRILKDTLP</sequence>